<keyword evidence="12" id="KW-1185">Reference proteome</keyword>
<dbReference type="AlphaFoldDB" id="A0A6G0SWW4"/>
<evidence type="ECO:0000256" key="10">
    <source>
        <dbReference type="RuleBase" id="RU363036"/>
    </source>
</evidence>
<dbReference type="GO" id="GO:0005737">
    <property type="term" value="C:cytoplasm"/>
    <property type="evidence" value="ECO:0007669"/>
    <property type="project" value="TreeGrafter"/>
</dbReference>
<dbReference type="GO" id="GO:0006436">
    <property type="term" value="P:tryptophanyl-tRNA aminoacylation"/>
    <property type="evidence" value="ECO:0007669"/>
    <property type="project" value="InterPro"/>
</dbReference>
<evidence type="ECO:0000256" key="4">
    <source>
        <dbReference type="ARBA" id="ARBA00022598"/>
    </source>
</evidence>
<dbReference type="InterPro" id="IPR002306">
    <property type="entry name" value="Trp-tRNA-ligase"/>
</dbReference>
<keyword evidence="5 10" id="KW-0547">Nucleotide-binding</keyword>
<accession>A0A6G0SWW4</accession>
<dbReference type="SUPFAM" id="SSF52374">
    <property type="entry name" value="Nucleotidylyl transferase"/>
    <property type="match status" value="1"/>
</dbReference>
<keyword evidence="6 10" id="KW-0067">ATP-binding</keyword>
<evidence type="ECO:0000313" key="12">
    <source>
        <dbReference type="Proteomes" id="UP000475862"/>
    </source>
</evidence>
<name>A0A6G0SWW4_APHGL</name>
<dbReference type="OrthoDB" id="10261385at2759"/>
<sequence length="255" mass="28418">MGECPSFYGNVLRIQKSVTFNQVKGIFGFGDSDVIGKIAFPAVQAAPCLSSTFPFIFGNEKVPCLVPCAIDQDPYFRMTRDVAPKLGYLKPALIHSSFLPSLQGADTKMSASDLNSSIYLKDTPKEIKNKINKYAFSGGRETVEMHREKGGDCNVDISYQYLKYFLESDEELIKIEKAYTSGNMLTGELKNILIESISKIVKEHQTNRSKITDDDVKEFMTPRNQCPSFYDSDVIGKIVFSAVQAAPCLSIKFHS</sequence>
<reference evidence="11 12" key="1">
    <citation type="submission" date="2019-08" db="EMBL/GenBank/DDBJ databases">
        <title>The genome of the soybean aphid Biotype 1, its phylome, world population structure and adaptation to the North American continent.</title>
        <authorList>
            <person name="Giordano R."/>
            <person name="Donthu R.K."/>
            <person name="Hernandez A.G."/>
            <person name="Wright C.L."/>
            <person name="Zimin A.V."/>
        </authorList>
    </citation>
    <scope>NUCLEOTIDE SEQUENCE [LARGE SCALE GENOMIC DNA]</scope>
    <source>
        <tissue evidence="11">Whole aphids</tissue>
    </source>
</reference>
<comment type="caution">
    <text evidence="11">The sequence shown here is derived from an EMBL/GenBank/DDBJ whole genome shotgun (WGS) entry which is preliminary data.</text>
</comment>
<organism evidence="11 12">
    <name type="scientific">Aphis glycines</name>
    <name type="common">Soybean aphid</name>
    <dbReference type="NCBI Taxonomy" id="307491"/>
    <lineage>
        <taxon>Eukaryota</taxon>
        <taxon>Metazoa</taxon>
        <taxon>Ecdysozoa</taxon>
        <taxon>Arthropoda</taxon>
        <taxon>Hexapoda</taxon>
        <taxon>Insecta</taxon>
        <taxon>Pterygota</taxon>
        <taxon>Neoptera</taxon>
        <taxon>Paraneoptera</taxon>
        <taxon>Hemiptera</taxon>
        <taxon>Sternorrhyncha</taxon>
        <taxon>Aphidomorpha</taxon>
        <taxon>Aphidoidea</taxon>
        <taxon>Aphididae</taxon>
        <taxon>Aphidini</taxon>
        <taxon>Aphis</taxon>
        <taxon>Aphis</taxon>
    </lineage>
</organism>
<dbReference type="Gene3D" id="1.10.240.10">
    <property type="entry name" value="Tyrosyl-Transfer RNA Synthetase"/>
    <property type="match status" value="1"/>
</dbReference>
<dbReference type="Pfam" id="PF00579">
    <property type="entry name" value="tRNA-synt_1b"/>
    <property type="match status" value="1"/>
</dbReference>
<dbReference type="EMBL" id="VYZN01000949">
    <property type="protein sequence ID" value="KAE9522585.1"/>
    <property type="molecule type" value="Genomic_DNA"/>
</dbReference>
<evidence type="ECO:0000313" key="11">
    <source>
        <dbReference type="EMBL" id="KAE9522585.1"/>
    </source>
</evidence>
<dbReference type="GO" id="GO:0004830">
    <property type="term" value="F:tryptophan-tRNA ligase activity"/>
    <property type="evidence" value="ECO:0007669"/>
    <property type="project" value="UniProtKB-EC"/>
</dbReference>
<dbReference type="PANTHER" id="PTHR10055:SF1">
    <property type="entry name" value="TRYPTOPHAN--TRNA LIGASE, CYTOPLASMIC"/>
    <property type="match status" value="1"/>
</dbReference>
<keyword evidence="7 10" id="KW-0648">Protein biosynthesis</keyword>
<dbReference type="PRINTS" id="PR01039">
    <property type="entry name" value="TRNASYNTHTRP"/>
</dbReference>
<evidence type="ECO:0000256" key="1">
    <source>
        <dbReference type="ARBA" id="ARBA00005594"/>
    </source>
</evidence>
<dbReference type="PANTHER" id="PTHR10055">
    <property type="entry name" value="TRYPTOPHANYL-TRNA SYNTHETASE"/>
    <property type="match status" value="1"/>
</dbReference>
<evidence type="ECO:0000256" key="9">
    <source>
        <dbReference type="ARBA" id="ARBA00030268"/>
    </source>
</evidence>
<dbReference type="Proteomes" id="UP000475862">
    <property type="component" value="Unassembled WGS sequence"/>
</dbReference>
<dbReference type="GO" id="GO:0005524">
    <property type="term" value="F:ATP binding"/>
    <property type="evidence" value="ECO:0007669"/>
    <property type="project" value="UniProtKB-KW"/>
</dbReference>
<evidence type="ECO:0000256" key="6">
    <source>
        <dbReference type="ARBA" id="ARBA00022840"/>
    </source>
</evidence>
<dbReference type="InterPro" id="IPR014729">
    <property type="entry name" value="Rossmann-like_a/b/a_fold"/>
</dbReference>
<protein>
    <recommendedName>
        <fullName evidence="3">Tryptophan--tRNA ligase, cytoplasmic</fullName>
        <ecNumber evidence="2">6.1.1.2</ecNumber>
    </recommendedName>
    <alternativeName>
        <fullName evidence="9">Tryptophanyl-tRNA synthetase</fullName>
    </alternativeName>
</protein>
<evidence type="ECO:0000256" key="7">
    <source>
        <dbReference type="ARBA" id="ARBA00022917"/>
    </source>
</evidence>
<evidence type="ECO:0000256" key="5">
    <source>
        <dbReference type="ARBA" id="ARBA00022741"/>
    </source>
</evidence>
<evidence type="ECO:0000256" key="8">
    <source>
        <dbReference type="ARBA" id="ARBA00023146"/>
    </source>
</evidence>
<keyword evidence="4 10" id="KW-0436">Ligase</keyword>
<gene>
    <name evidence="11" type="ORF">AGLY_017007</name>
</gene>
<keyword evidence="8 10" id="KW-0030">Aminoacyl-tRNA synthetase</keyword>
<dbReference type="InterPro" id="IPR002305">
    <property type="entry name" value="aa-tRNA-synth_Ic"/>
</dbReference>
<evidence type="ECO:0000256" key="3">
    <source>
        <dbReference type="ARBA" id="ARBA00013782"/>
    </source>
</evidence>
<dbReference type="FunFam" id="1.10.240.10:FF:000003">
    <property type="entry name" value="Tryptophan--tRNA ligase, cytoplasmic"/>
    <property type="match status" value="1"/>
</dbReference>
<proteinExistence type="inferred from homology"/>
<dbReference type="FunFam" id="3.40.50.620:FF:000654">
    <property type="entry name" value="Protein CBR-WARS-1"/>
    <property type="match status" value="1"/>
</dbReference>
<dbReference type="Gene3D" id="3.40.50.620">
    <property type="entry name" value="HUPs"/>
    <property type="match status" value="1"/>
</dbReference>
<dbReference type="EC" id="6.1.1.2" evidence="2"/>
<dbReference type="NCBIfam" id="TIGR00233">
    <property type="entry name" value="trpS"/>
    <property type="match status" value="1"/>
</dbReference>
<evidence type="ECO:0000256" key="2">
    <source>
        <dbReference type="ARBA" id="ARBA00013161"/>
    </source>
</evidence>
<comment type="similarity">
    <text evidence="1 10">Belongs to the class-I aminoacyl-tRNA synthetase family.</text>
</comment>